<evidence type="ECO:0000313" key="9">
    <source>
        <dbReference type="Proteomes" id="UP001652582"/>
    </source>
</evidence>
<dbReference type="Pfam" id="PF20965">
    <property type="entry name" value="DZF_C"/>
    <property type="match status" value="1"/>
</dbReference>
<dbReference type="InterPro" id="IPR043519">
    <property type="entry name" value="NT_sf"/>
</dbReference>
<dbReference type="InterPro" id="IPR006561">
    <property type="entry name" value="DZF_dom"/>
</dbReference>
<dbReference type="RefSeq" id="XP_023944921.1">
    <property type="nucleotide sequence ID" value="XM_024089153.2"/>
</dbReference>
<evidence type="ECO:0000259" key="8">
    <source>
        <dbReference type="PROSITE" id="PS51703"/>
    </source>
</evidence>
<comment type="subcellular location">
    <subcellularLocation>
        <location evidence="1">Nucleus</location>
    </subcellularLocation>
</comment>
<reference evidence="10" key="1">
    <citation type="submission" date="2025-08" db="UniProtKB">
        <authorList>
            <consortium name="RefSeq"/>
        </authorList>
    </citation>
    <scope>IDENTIFICATION</scope>
</reference>
<proteinExistence type="predicted"/>
<feature type="region of interest" description="Disordered" evidence="7">
    <location>
        <begin position="366"/>
        <end position="390"/>
    </location>
</feature>
<name>A0A6J1NP11_BICAN</name>
<dbReference type="SMART" id="SM00572">
    <property type="entry name" value="DZF"/>
    <property type="match status" value="1"/>
</dbReference>
<evidence type="ECO:0000256" key="2">
    <source>
        <dbReference type="ARBA" id="ARBA00023015"/>
    </source>
</evidence>
<dbReference type="GO" id="GO:0003725">
    <property type="term" value="F:double-stranded RNA binding"/>
    <property type="evidence" value="ECO:0007669"/>
    <property type="project" value="TreeGrafter"/>
</dbReference>
<dbReference type="PANTHER" id="PTHR46447">
    <property type="entry name" value="INTERLEUKIN ENHANCER-BINDING FACTOR"/>
    <property type="match status" value="1"/>
</dbReference>
<evidence type="ECO:0000256" key="5">
    <source>
        <dbReference type="ARBA" id="ARBA00023163"/>
    </source>
</evidence>
<dbReference type="InterPro" id="IPR049401">
    <property type="entry name" value="DZF_dom_N"/>
</dbReference>
<keyword evidence="6" id="KW-0539">Nucleus</keyword>
<sequence>MVRGAGRGGRGIPGRGGMGRPPFSRPRVLMLRPPFDLILAEPAFPRCKPAPDDAALTQALLKRHAELCPTPTEQSAVLSIVTKLQTVLDNLVVAPGDFAACQLEEVRQVGSYKKGTMMAGKNVADIVVIMKTLPTKEAVEGLSNKVNEELNKLMRAEGLGNVSSTCHERGFTVTAATAAVRVLVTTLHQNLRKLEPEVHLDYKVISSHLAAIRHSRWFEENAHHSSIKVLIRLLRDMCARHSGLEPLTPWMIDLLAHHCIMNNPARQALPINVAFRRSLSLLAGGLFLPGCAGLPDPCEAAHSRAHTALDLAAQDHAAATAQTLLRVVARGGHRYVLGLQAFEGGKDISTEITVWDGVVVSPLAPAYHDSPEPMDTEDKDDDGIQDGVAA</sequence>
<dbReference type="OrthoDB" id="5775647at2759"/>
<gene>
    <name evidence="10" type="primary">LOC112050798</name>
</gene>
<evidence type="ECO:0000256" key="4">
    <source>
        <dbReference type="ARBA" id="ARBA00023159"/>
    </source>
</evidence>
<protein>
    <submittedName>
        <fullName evidence="10">Interleukin enhancer-binding factor 2 homolog</fullName>
    </submittedName>
</protein>
<dbReference type="Gene3D" id="1.10.1410.40">
    <property type="match status" value="1"/>
</dbReference>
<dbReference type="Pfam" id="PF07528">
    <property type="entry name" value="DZF_N"/>
    <property type="match status" value="1"/>
</dbReference>
<dbReference type="InterPro" id="IPR049402">
    <property type="entry name" value="DZF_dom_C"/>
</dbReference>
<evidence type="ECO:0000256" key="6">
    <source>
        <dbReference type="ARBA" id="ARBA00023242"/>
    </source>
</evidence>
<dbReference type="InterPro" id="IPR052134">
    <property type="entry name" value="ILF2"/>
</dbReference>
<feature type="compositionally biased region" description="Gly residues" evidence="7">
    <location>
        <begin position="1"/>
        <end position="19"/>
    </location>
</feature>
<evidence type="ECO:0000256" key="7">
    <source>
        <dbReference type="SAM" id="MobiDB-lite"/>
    </source>
</evidence>
<dbReference type="PROSITE" id="PS51703">
    <property type="entry name" value="DZF"/>
    <property type="match status" value="1"/>
</dbReference>
<dbReference type="Proteomes" id="UP001652582">
    <property type="component" value="Chromosome 26"/>
</dbReference>
<organism evidence="9 10">
    <name type="scientific">Bicyclus anynana</name>
    <name type="common">Squinting bush brown butterfly</name>
    <dbReference type="NCBI Taxonomy" id="110368"/>
    <lineage>
        <taxon>Eukaryota</taxon>
        <taxon>Metazoa</taxon>
        <taxon>Ecdysozoa</taxon>
        <taxon>Arthropoda</taxon>
        <taxon>Hexapoda</taxon>
        <taxon>Insecta</taxon>
        <taxon>Pterygota</taxon>
        <taxon>Neoptera</taxon>
        <taxon>Endopterygota</taxon>
        <taxon>Lepidoptera</taxon>
        <taxon>Glossata</taxon>
        <taxon>Ditrysia</taxon>
        <taxon>Papilionoidea</taxon>
        <taxon>Nymphalidae</taxon>
        <taxon>Satyrinae</taxon>
        <taxon>Satyrini</taxon>
        <taxon>Mycalesina</taxon>
        <taxon>Bicyclus</taxon>
    </lineage>
</organism>
<dbReference type="GO" id="GO:0003677">
    <property type="term" value="F:DNA binding"/>
    <property type="evidence" value="ECO:0007669"/>
    <property type="project" value="UniProtKB-KW"/>
</dbReference>
<dbReference type="PANTHER" id="PTHR46447:SF1">
    <property type="entry name" value="INTERLEUKIN ENHANCER-BINDING FACTOR 2"/>
    <property type="match status" value="1"/>
</dbReference>
<dbReference type="GO" id="GO:0045893">
    <property type="term" value="P:positive regulation of DNA-templated transcription"/>
    <property type="evidence" value="ECO:0007669"/>
    <property type="project" value="TreeGrafter"/>
</dbReference>
<dbReference type="GO" id="GO:0071013">
    <property type="term" value="C:catalytic step 2 spliceosome"/>
    <property type="evidence" value="ECO:0007669"/>
    <property type="project" value="TreeGrafter"/>
</dbReference>
<keyword evidence="9" id="KW-1185">Reference proteome</keyword>
<evidence type="ECO:0000256" key="3">
    <source>
        <dbReference type="ARBA" id="ARBA00023125"/>
    </source>
</evidence>
<keyword evidence="5" id="KW-0804">Transcription</keyword>
<dbReference type="SUPFAM" id="SSF81301">
    <property type="entry name" value="Nucleotidyltransferase"/>
    <property type="match status" value="1"/>
</dbReference>
<keyword evidence="2" id="KW-0805">Transcription regulation</keyword>
<feature type="compositionally biased region" description="Acidic residues" evidence="7">
    <location>
        <begin position="372"/>
        <end position="384"/>
    </location>
</feature>
<dbReference type="FunFam" id="3.30.460.10:FF:000058">
    <property type="entry name" value="Interleukin enhancer-binding factor 2"/>
    <property type="match status" value="1"/>
</dbReference>
<keyword evidence="3" id="KW-0238">DNA-binding</keyword>
<dbReference type="GeneID" id="112050798"/>
<feature type="domain" description="DZF" evidence="8">
    <location>
        <begin position="25"/>
        <end position="380"/>
    </location>
</feature>
<evidence type="ECO:0000256" key="1">
    <source>
        <dbReference type="ARBA" id="ARBA00004123"/>
    </source>
</evidence>
<accession>A0A6J1NP11</accession>
<dbReference type="Gene3D" id="3.30.460.10">
    <property type="entry name" value="Beta Polymerase, domain 2"/>
    <property type="match status" value="1"/>
</dbReference>
<evidence type="ECO:0000313" key="10">
    <source>
        <dbReference type="RefSeq" id="XP_023944921.1"/>
    </source>
</evidence>
<dbReference type="PROSITE" id="PS50152">
    <property type="entry name" value="25A_SYNTH_3"/>
    <property type="match status" value="1"/>
</dbReference>
<dbReference type="KEGG" id="bany:112050798"/>
<feature type="region of interest" description="Disordered" evidence="7">
    <location>
        <begin position="1"/>
        <end position="25"/>
    </location>
</feature>
<dbReference type="AlphaFoldDB" id="A0A6J1NP11"/>
<keyword evidence="4" id="KW-0010">Activator</keyword>